<dbReference type="AlphaFoldDB" id="A0AAV9AG44"/>
<gene>
    <name evidence="3" type="ORF">QJS04_geneDACA008388</name>
</gene>
<comment type="caution">
    <text evidence="3">The sequence shown here is derived from an EMBL/GenBank/DDBJ whole genome shotgun (WGS) entry which is preliminary data.</text>
</comment>
<dbReference type="PANTHER" id="PTHR33270:SF24">
    <property type="entry name" value="EXPRESSED PROTEIN"/>
    <property type="match status" value="1"/>
</dbReference>
<keyword evidence="4" id="KW-1185">Reference proteome</keyword>
<dbReference type="EMBL" id="JAUJYN010000009">
    <property type="protein sequence ID" value="KAK1263066.1"/>
    <property type="molecule type" value="Genomic_DNA"/>
</dbReference>
<sequence length="184" mass="20037">MPSKRGGSGSRVPERSASFHGRPPAEREKLRRPRTQPDLMAPHGRFSPENTSPVSARKVPAKVLVNVTVQRSLGPLHVVASTEWTVGDLVAAAVRQYVKEGRRPGLPESPAAEDPSDAFGLHYSQFSLESLDPKEKLLSLGSRNFFLCPKIANTCGGTCGKEASAKASKKVPPFSWLQFMDFLL</sequence>
<organism evidence="3 4">
    <name type="scientific">Acorus gramineus</name>
    <name type="common">Dwarf sweet flag</name>
    <dbReference type="NCBI Taxonomy" id="55184"/>
    <lineage>
        <taxon>Eukaryota</taxon>
        <taxon>Viridiplantae</taxon>
        <taxon>Streptophyta</taxon>
        <taxon>Embryophyta</taxon>
        <taxon>Tracheophyta</taxon>
        <taxon>Spermatophyta</taxon>
        <taxon>Magnoliopsida</taxon>
        <taxon>Liliopsida</taxon>
        <taxon>Acoraceae</taxon>
        <taxon>Acorus</taxon>
    </lineage>
</organism>
<dbReference type="Proteomes" id="UP001179952">
    <property type="component" value="Unassembled WGS sequence"/>
</dbReference>
<dbReference type="InterPro" id="IPR040358">
    <property type="entry name" value="At4g22758-like"/>
</dbReference>
<evidence type="ECO:0000313" key="3">
    <source>
        <dbReference type="EMBL" id="KAK1263066.1"/>
    </source>
</evidence>
<proteinExistence type="predicted"/>
<dbReference type="InterPro" id="IPR055482">
    <property type="entry name" value="DUF7054"/>
</dbReference>
<dbReference type="Pfam" id="PF23156">
    <property type="entry name" value="DUF7054"/>
    <property type="match status" value="1"/>
</dbReference>
<protein>
    <recommendedName>
        <fullName evidence="2">DUF7054 domain-containing protein</fullName>
    </recommendedName>
</protein>
<evidence type="ECO:0000313" key="4">
    <source>
        <dbReference type="Proteomes" id="UP001179952"/>
    </source>
</evidence>
<dbReference type="PANTHER" id="PTHR33270">
    <property type="entry name" value="BNAC05G50380D PROTEIN"/>
    <property type="match status" value="1"/>
</dbReference>
<reference evidence="3" key="1">
    <citation type="journal article" date="2023" name="Nat. Commun.">
        <title>Diploid and tetraploid genomes of Acorus and the evolution of monocots.</title>
        <authorList>
            <person name="Ma L."/>
            <person name="Liu K.W."/>
            <person name="Li Z."/>
            <person name="Hsiao Y.Y."/>
            <person name="Qi Y."/>
            <person name="Fu T."/>
            <person name="Tang G.D."/>
            <person name="Zhang D."/>
            <person name="Sun W.H."/>
            <person name="Liu D.K."/>
            <person name="Li Y."/>
            <person name="Chen G.Z."/>
            <person name="Liu X.D."/>
            <person name="Liao X.Y."/>
            <person name="Jiang Y.T."/>
            <person name="Yu X."/>
            <person name="Hao Y."/>
            <person name="Huang J."/>
            <person name="Zhao X.W."/>
            <person name="Ke S."/>
            <person name="Chen Y.Y."/>
            <person name="Wu W.L."/>
            <person name="Hsu J.L."/>
            <person name="Lin Y.F."/>
            <person name="Huang M.D."/>
            <person name="Li C.Y."/>
            <person name="Huang L."/>
            <person name="Wang Z.W."/>
            <person name="Zhao X."/>
            <person name="Zhong W.Y."/>
            <person name="Peng D.H."/>
            <person name="Ahmad S."/>
            <person name="Lan S."/>
            <person name="Zhang J.S."/>
            <person name="Tsai W.C."/>
            <person name="Van de Peer Y."/>
            <person name="Liu Z.J."/>
        </authorList>
    </citation>
    <scope>NUCLEOTIDE SEQUENCE</scope>
    <source>
        <strain evidence="3">SCP</strain>
    </source>
</reference>
<reference evidence="3" key="2">
    <citation type="submission" date="2023-06" db="EMBL/GenBank/DDBJ databases">
        <authorList>
            <person name="Ma L."/>
            <person name="Liu K.-W."/>
            <person name="Li Z."/>
            <person name="Hsiao Y.-Y."/>
            <person name="Qi Y."/>
            <person name="Fu T."/>
            <person name="Tang G."/>
            <person name="Zhang D."/>
            <person name="Sun W.-H."/>
            <person name="Liu D.-K."/>
            <person name="Li Y."/>
            <person name="Chen G.-Z."/>
            <person name="Liu X.-D."/>
            <person name="Liao X.-Y."/>
            <person name="Jiang Y.-T."/>
            <person name="Yu X."/>
            <person name="Hao Y."/>
            <person name="Huang J."/>
            <person name="Zhao X.-W."/>
            <person name="Ke S."/>
            <person name="Chen Y.-Y."/>
            <person name="Wu W.-L."/>
            <person name="Hsu J.-L."/>
            <person name="Lin Y.-F."/>
            <person name="Huang M.-D."/>
            <person name="Li C.-Y."/>
            <person name="Huang L."/>
            <person name="Wang Z.-W."/>
            <person name="Zhao X."/>
            <person name="Zhong W.-Y."/>
            <person name="Peng D.-H."/>
            <person name="Ahmad S."/>
            <person name="Lan S."/>
            <person name="Zhang J.-S."/>
            <person name="Tsai W.-C."/>
            <person name="Van De Peer Y."/>
            <person name="Liu Z.-J."/>
        </authorList>
    </citation>
    <scope>NUCLEOTIDE SEQUENCE</scope>
    <source>
        <strain evidence="3">SCP</strain>
        <tissue evidence="3">Leaves</tissue>
    </source>
</reference>
<evidence type="ECO:0000256" key="1">
    <source>
        <dbReference type="SAM" id="MobiDB-lite"/>
    </source>
</evidence>
<accession>A0AAV9AG44</accession>
<evidence type="ECO:0000259" key="2">
    <source>
        <dbReference type="Pfam" id="PF23156"/>
    </source>
</evidence>
<name>A0AAV9AG44_ACOGR</name>
<feature type="region of interest" description="Disordered" evidence="1">
    <location>
        <begin position="1"/>
        <end position="55"/>
    </location>
</feature>
<feature type="domain" description="DUF7054" evidence="2">
    <location>
        <begin position="60"/>
        <end position="148"/>
    </location>
</feature>